<dbReference type="Proteomes" id="UP000765509">
    <property type="component" value="Unassembled WGS sequence"/>
</dbReference>
<proteinExistence type="predicted"/>
<gene>
    <name evidence="1" type="ORF">O181_058613</name>
</gene>
<protein>
    <submittedName>
        <fullName evidence="1">Uncharacterized protein</fullName>
    </submittedName>
</protein>
<evidence type="ECO:0000313" key="2">
    <source>
        <dbReference type="Proteomes" id="UP000765509"/>
    </source>
</evidence>
<comment type="caution">
    <text evidence="1">The sequence shown here is derived from an EMBL/GenBank/DDBJ whole genome shotgun (WGS) entry which is preliminary data.</text>
</comment>
<sequence>MDLDQGIQVINPKDKIVSPEEAQMEDARASTSSQMLTRSIDTFIECLEAEIAAITAVRPESLSTGNNRNIPVSIQELVYGSKEAGVEPLPSLWIGTMNSYLQVKKLMGT</sequence>
<dbReference type="AlphaFoldDB" id="A0A9Q3EDD1"/>
<evidence type="ECO:0000313" key="1">
    <source>
        <dbReference type="EMBL" id="MBW0518898.1"/>
    </source>
</evidence>
<accession>A0A9Q3EDD1</accession>
<organism evidence="1 2">
    <name type="scientific">Austropuccinia psidii MF-1</name>
    <dbReference type="NCBI Taxonomy" id="1389203"/>
    <lineage>
        <taxon>Eukaryota</taxon>
        <taxon>Fungi</taxon>
        <taxon>Dikarya</taxon>
        <taxon>Basidiomycota</taxon>
        <taxon>Pucciniomycotina</taxon>
        <taxon>Pucciniomycetes</taxon>
        <taxon>Pucciniales</taxon>
        <taxon>Sphaerophragmiaceae</taxon>
        <taxon>Austropuccinia</taxon>
    </lineage>
</organism>
<dbReference type="EMBL" id="AVOT02026962">
    <property type="protein sequence ID" value="MBW0518898.1"/>
    <property type="molecule type" value="Genomic_DNA"/>
</dbReference>
<keyword evidence="2" id="KW-1185">Reference proteome</keyword>
<reference evidence="1" key="1">
    <citation type="submission" date="2021-03" db="EMBL/GenBank/DDBJ databases">
        <title>Draft genome sequence of rust myrtle Austropuccinia psidii MF-1, a brazilian biotype.</title>
        <authorList>
            <person name="Quecine M.C."/>
            <person name="Pachon D.M.R."/>
            <person name="Bonatelli M.L."/>
            <person name="Correr F.H."/>
            <person name="Franceschini L.M."/>
            <person name="Leite T.F."/>
            <person name="Margarido G.R.A."/>
            <person name="Almeida C.A."/>
            <person name="Ferrarezi J.A."/>
            <person name="Labate C.A."/>
        </authorList>
    </citation>
    <scope>NUCLEOTIDE SEQUENCE</scope>
    <source>
        <strain evidence="1">MF-1</strain>
    </source>
</reference>
<name>A0A9Q3EDD1_9BASI</name>